<reference evidence="5" key="1">
    <citation type="journal article" date="2019" name="Int. J. Syst. Evol. Microbiol.">
        <title>The Global Catalogue of Microorganisms (GCM) 10K type strain sequencing project: providing services to taxonomists for standard genome sequencing and annotation.</title>
        <authorList>
            <consortium name="The Broad Institute Genomics Platform"/>
            <consortium name="The Broad Institute Genome Sequencing Center for Infectious Disease"/>
            <person name="Wu L."/>
            <person name="Ma J."/>
        </authorList>
    </citation>
    <scope>NUCLEOTIDE SEQUENCE [LARGE SCALE GENOMIC DNA]</scope>
    <source>
        <strain evidence="5">NBRC 103166</strain>
    </source>
</reference>
<dbReference type="PROSITE" id="PS50887">
    <property type="entry name" value="GGDEF"/>
    <property type="match status" value="2"/>
</dbReference>
<evidence type="ECO:0000256" key="1">
    <source>
        <dbReference type="ARBA" id="ARBA00012528"/>
    </source>
</evidence>
<dbReference type="PANTHER" id="PTHR45138">
    <property type="entry name" value="REGULATORY COMPONENTS OF SENSORY TRANSDUCTION SYSTEM"/>
    <property type="match status" value="1"/>
</dbReference>
<gene>
    <name evidence="4" type="ORF">GCM10007916_26850</name>
</gene>
<dbReference type="InterPro" id="IPR000160">
    <property type="entry name" value="GGDEF_dom"/>
</dbReference>
<dbReference type="EMBL" id="BSPQ01000013">
    <property type="protein sequence ID" value="GLS91616.1"/>
    <property type="molecule type" value="Genomic_DNA"/>
</dbReference>
<dbReference type="SUPFAM" id="SSF55073">
    <property type="entry name" value="Nucleotide cyclase"/>
    <property type="match status" value="2"/>
</dbReference>
<evidence type="ECO:0000313" key="5">
    <source>
        <dbReference type="Proteomes" id="UP001157353"/>
    </source>
</evidence>
<dbReference type="PANTHER" id="PTHR45138:SF9">
    <property type="entry name" value="DIGUANYLATE CYCLASE DGCM-RELATED"/>
    <property type="match status" value="1"/>
</dbReference>
<keyword evidence="5" id="KW-1185">Reference proteome</keyword>
<dbReference type="RefSeq" id="WP_284204724.1">
    <property type="nucleotide sequence ID" value="NZ_BSPQ01000013.1"/>
</dbReference>
<comment type="catalytic activity">
    <reaction evidence="2">
        <text>2 GTP = 3',3'-c-di-GMP + 2 diphosphate</text>
        <dbReference type="Rhea" id="RHEA:24898"/>
        <dbReference type="ChEBI" id="CHEBI:33019"/>
        <dbReference type="ChEBI" id="CHEBI:37565"/>
        <dbReference type="ChEBI" id="CHEBI:58805"/>
        <dbReference type="EC" id="2.7.7.65"/>
    </reaction>
</comment>
<comment type="caution">
    <text evidence="4">The sequence shown here is derived from an EMBL/GenBank/DDBJ whole genome shotgun (WGS) entry which is preliminary data.</text>
</comment>
<dbReference type="InterPro" id="IPR043128">
    <property type="entry name" value="Rev_trsase/Diguanyl_cyclase"/>
</dbReference>
<dbReference type="NCBIfam" id="TIGR00254">
    <property type="entry name" value="GGDEF"/>
    <property type="match status" value="2"/>
</dbReference>
<dbReference type="InterPro" id="IPR029787">
    <property type="entry name" value="Nucleotide_cyclase"/>
</dbReference>
<accession>A0ABQ6E2H1</accession>
<evidence type="ECO:0000256" key="2">
    <source>
        <dbReference type="ARBA" id="ARBA00034247"/>
    </source>
</evidence>
<organism evidence="4 5">
    <name type="scientific">Psychromonas marina</name>
    <dbReference type="NCBI Taxonomy" id="88364"/>
    <lineage>
        <taxon>Bacteria</taxon>
        <taxon>Pseudomonadati</taxon>
        <taxon>Pseudomonadota</taxon>
        <taxon>Gammaproteobacteria</taxon>
        <taxon>Alteromonadales</taxon>
        <taxon>Psychromonadaceae</taxon>
        <taxon>Psychromonas</taxon>
    </lineage>
</organism>
<sequence length="401" mass="44443">MAQTNQTKNQLTDYDTPNSEAVVNISKYQSAEQEVTPVNSAFEQVMSQMNIADRHAFDLQYEKYWQEASKKGLLLSVLICEIDFFKAYNDNYGQQGSSFMLLVIGLALKNTCEKHDCFLARYGGNEFAILMKAGDVEKAQEVGEALRLAVEQSQTEHKYSQVSKVVTLSIGISSVYPTSMKSLMMKSEKALFSAKTSGCNRVCSDSKHKISSSENAPVIEPKETLAPKEPEKSEFELLLSGMNIITRREFNAHFCNVWKETLDDSDSLSMIICELDFFADYREHHGDQTSDDILLIVGSTLQNKCAEFNGSVSYLEGNKFVALIKGGNVSLGLKTATEFQSSIENLAITNTFSPVKYCLTMSLGLANVFPSDTQSMKGLMNSADSALKLAQSSGYDQVQRV</sequence>
<dbReference type="InterPro" id="IPR050469">
    <property type="entry name" value="Diguanylate_Cyclase"/>
</dbReference>
<evidence type="ECO:0000259" key="3">
    <source>
        <dbReference type="PROSITE" id="PS50887"/>
    </source>
</evidence>
<dbReference type="Pfam" id="PF00990">
    <property type="entry name" value="GGDEF"/>
    <property type="match status" value="2"/>
</dbReference>
<dbReference type="Proteomes" id="UP001157353">
    <property type="component" value="Unassembled WGS sequence"/>
</dbReference>
<proteinExistence type="predicted"/>
<feature type="domain" description="GGDEF" evidence="3">
    <location>
        <begin position="266"/>
        <end position="401"/>
    </location>
</feature>
<name>A0ABQ6E2H1_9GAMM</name>
<feature type="domain" description="GGDEF" evidence="3">
    <location>
        <begin position="73"/>
        <end position="207"/>
    </location>
</feature>
<protein>
    <recommendedName>
        <fullName evidence="1">diguanylate cyclase</fullName>
        <ecNumber evidence="1">2.7.7.65</ecNumber>
    </recommendedName>
</protein>
<dbReference type="EC" id="2.7.7.65" evidence="1"/>
<dbReference type="Gene3D" id="3.30.70.270">
    <property type="match status" value="2"/>
</dbReference>
<dbReference type="SMART" id="SM00267">
    <property type="entry name" value="GGDEF"/>
    <property type="match status" value="2"/>
</dbReference>
<evidence type="ECO:0000313" key="4">
    <source>
        <dbReference type="EMBL" id="GLS91616.1"/>
    </source>
</evidence>
<dbReference type="CDD" id="cd01949">
    <property type="entry name" value="GGDEF"/>
    <property type="match status" value="1"/>
</dbReference>